<name>A0ABS9CQ13_9FIRM</name>
<dbReference type="Proteomes" id="UP001299220">
    <property type="component" value="Unassembled WGS sequence"/>
</dbReference>
<organism evidence="2 3">
    <name type="scientific">Anaeromassilibacillus senegalensis</name>
    <dbReference type="NCBI Taxonomy" id="1673717"/>
    <lineage>
        <taxon>Bacteria</taxon>
        <taxon>Bacillati</taxon>
        <taxon>Bacillota</taxon>
        <taxon>Clostridia</taxon>
        <taxon>Eubacteriales</taxon>
        <taxon>Acutalibacteraceae</taxon>
        <taxon>Anaeromassilibacillus</taxon>
    </lineage>
</organism>
<gene>
    <name evidence="2" type="ORF">JQM67_11525</name>
</gene>
<feature type="domain" description="Xylose isomerase-like TIM barrel" evidence="1">
    <location>
        <begin position="26"/>
        <end position="269"/>
    </location>
</feature>
<dbReference type="InterPro" id="IPR050312">
    <property type="entry name" value="IolE/XylAMocC-like"/>
</dbReference>
<dbReference type="EMBL" id="JAFBIT010000003">
    <property type="protein sequence ID" value="MCF2653231.1"/>
    <property type="molecule type" value="Genomic_DNA"/>
</dbReference>
<keyword evidence="2" id="KW-0413">Isomerase</keyword>
<evidence type="ECO:0000313" key="3">
    <source>
        <dbReference type="Proteomes" id="UP001299220"/>
    </source>
</evidence>
<dbReference type="GO" id="GO:0016853">
    <property type="term" value="F:isomerase activity"/>
    <property type="evidence" value="ECO:0007669"/>
    <property type="project" value="UniProtKB-KW"/>
</dbReference>
<proteinExistence type="predicted"/>
<dbReference type="PANTHER" id="PTHR12110:SF41">
    <property type="entry name" value="INOSOSE DEHYDRATASE"/>
    <property type="match status" value="1"/>
</dbReference>
<evidence type="ECO:0000259" key="1">
    <source>
        <dbReference type="Pfam" id="PF01261"/>
    </source>
</evidence>
<keyword evidence="3" id="KW-1185">Reference proteome</keyword>
<dbReference type="SUPFAM" id="SSF51658">
    <property type="entry name" value="Xylose isomerase-like"/>
    <property type="match status" value="1"/>
</dbReference>
<comment type="caution">
    <text evidence="2">The sequence shown here is derived from an EMBL/GenBank/DDBJ whole genome shotgun (WGS) entry which is preliminary data.</text>
</comment>
<dbReference type="InterPro" id="IPR013022">
    <property type="entry name" value="Xyl_isomerase-like_TIM-brl"/>
</dbReference>
<evidence type="ECO:0000313" key="2">
    <source>
        <dbReference type="EMBL" id="MCF2653231.1"/>
    </source>
</evidence>
<dbReference type="RefSeq" id="WP_235324251.1">
    <property type="nucleotide sequence ID" value="NZ_JAFBIT010000003.1"/>
</dbReference>
<accession>A0ABS9CQ13</accession>
<reference evidence="2 3" key="1">
    <citation type="submission" date="2020-12" db="EMBL/GenBank/DDBJ databases">
        <title>Whole genome sequences of gut porcine anaerobes.</title>
        <authorList>
            <person name="Kubasova T."/>
            <person name="Jahodarova E."/>
            <person name="Rychlik I."/>
        </authorList>
    </citation>
    <scope>NUCLEOTIDE SEQUENCE [LARGE SCALE GENOMIC DNA]</scope>
    <source>
        <strain evidence="2 3">An867</strain>
    </source>
</reference>
<dbReference type="Gene3D" id="3.20.20.150">
    <property type="entry name" value="Divalent-metal-dependent TIM barrel enzymes"/>
    <property type="match status" value="1"/>
</dbReference>
<dbReference type="PANTHER" id="PTHR12110">
    <property type="entry name" value="HYDROXYPYRUVATE ISOMERASE"/>
    <property type="match status" value="1"/>
</dbReference>
<sequence length="273" mass="30909">MKTLPVAVQVYSVRDDAARDFKGTMQKLKDMGYEGVELAGLYDMKPAEVKAILEEVGLVPLSAHVPFQELAADIEGTVAAYKEIGMQYIAIPYLMEEDRPGTDKFLENIEIFKKIGEACNKVGITLLYHNHDFEFIKMPNGQYALDYMYDEIPASLLQTELDICWVKVAGEEPVDYIKKYAGRAPVVHLKDFYKEGKPANMYELIGIETEKKEETGKFEFRPVGYGMQDIPPVLETSVEAGAKWVVVEQDQAYERAPLDAVKLSREYLKTLGW</sequence>
<dbReference type="InterPro" id="IPR036237">
    <property type="entry name" value="Xyl_isomerase-like_sf"/>
</dbReference>
<protein>
    <submittedName>
        <fullName evidence="2">Sugar phosphate isomerase/epimerase</fullName>
    </submittedName>
</protein>
<dbReference type="Pfam" id="PF01261">
    <property type="entry name" value="AP_endonuc_2"/>
    <property type="match status" value="1"/>
</dbReference>